<evidence type="ECO:0000313" key="2">
    <source>
        <dbReference type="EMBL" id="SGY50725.1"/>
    </source>
</evidence>
<proteinExistence type="predicted"/>
<keyword evidence="3" id="KW-1185">Reference proteome</keyword>
<reference evidence="2 3" key="1">
    <citation type="submission" date="2016-11" db="EMBL/GenBank/DDBJ databases">
        <authorList>
            <person name="Jaros S."/>
            <person name="Januszkiewicz K."/>
            <person name="Wedrychowicz H."/>
        </authorList>
    </citation>
    <scope>NUCLEOTIDE SEQUENCE [LARGE SCALE GENOMIC DNA]</scope>
</reference>
<evidence type="ECO:0000256" key="1">
    <source>
        <dbReference type="SAM" id="MobiDB-lite"/>
    </source>
</evidence>
<dbReference type="EMBL" id="FQNC01000043">
    <property type="protein sequence ID" value="SGY50725.1"/>
    <property type="molecule type" value="Genomic_DNA"/>
</dbReference>
<dbReference type="AlphaFoldDB" id="A0A2X0M7X8"/>
<evidence type="ECO:0000313" key="3">
    <source>
        <dbReference type="Proteomes" id="UP000249464"/>
    </source>
</evidence>
<dbReference type="Proteomes" id="UP000249464">
    <property type="component" value="Unassembled WGS sequence"/>
</dbReference>
<gene>
    <name evidence="2" type="primary">BQ5605_C001g00919</name>
    <name evidence="2" type="ORF">BQ5605_C001G00919</name>
</gene>
<sequence length="148" mass="16979">MTETDAPTNFLRQARRSAQVPKSRSTVMSNCARYLPVLVLMTKTKRRAKTATMRMKMTRRTKRMVMVKIRLHQEKPAPHYGPKASSTLIATRLTPVILGLTFKNRPRGIKQRYQDAMACLVKHCKPPLFITNVYPCLSLSIAPRRLQL</sequence>
<feature type="region of interest" description="Disordered" evidence="1">
    <location>
        <begin position="1"/>
        <end position="23"/>
    </location>
</feature>
<accession>A0A2X0M7X8</accession>
<protein>
    <submittedName>
        <fullName evidence="2">BQ5605_C001g00919 protein</fullName>
    </submittedName>
</protein>
<organism evidence="2 3">
    <name type="scientific">Microbotryum silenes-dioicae</name>
    <dbReference type="NCBI Taxonomy" id="796604"/>
    <lineage>
        <taxon>Eukaryota</taxon>
        <taxon>Fungi</taxon>
        <taxon>Dikarya</taxon>
        <taxon>Basidiomycota</taxon>
        <taxon>Pucciniomycotina</taxon>
        <taxon>Microbotryomycetes</taxon>
        <taxon>Microbotryales</taxon>
        <taxon>Microbotryaceae</taxon>
        <taxon>Microbotryum</taxon>
    </lineage>
</organism>
<name>A0A2X0M7X8_9BASI</name>
<feature type="compositionally biased region" description="Polar residues" evidence="1">
    <location>
        <begin position="1"/>
        <end position="11"/>
    </location>
</feature>